<keyword evidence="2" id="KW-1185">Reference proteome</keyword>
<evidence type="ECO:0000313" key="1">
    <source>
        <dbReference type="EMBL" id="MEQ2280707.1"/>
    </source>
</evidence>
<dbReference type="PANTHER" id="PTHR15398:SF4">
    <property type="entry name" value="BROMODOMAIN-CONTAINING PROTEIN 8 ISOFORM X1"/>
    <property type="match status" value="1"/>
</dbReference>
<reference evidence="1 2" key="1">
    <citation type="submission" date="2021-06" db="EMBL/GenBank/DDBJ databases">
        <authorList>
            <person name="Palmer J.M."/>
        </authorList>
    </citation>
    <scope>NUCLEOTIDE SEQUENCE [LARGE SCALE GENOMIC DNA]</scope>
    <source>
        <strain evidence="1 2">AS_MEX2019</strain>
        <tissue evidence="1">Muscle</tissue>
    </source>
</reference>
<organism evidence="1 2">
    <name type="scientific">Ameca splendens</name>
    <dbReference type="NCBI Taxonomy" id="208324"/>
    <lineage>
        <taxon>Eukaryota</taxon>
        <taxon>Metazoa</taxon>
        <taxon>Chordata</taxon>
        <taxon>Craniata</taxon>
        <taxon>Vertebrata</taxon>
        <taxon>Euteleostomi</taxon>
        <taxon>Actinopterygii</taxon>
        <taxon>Neopterygii</taxon>
        <taxon>Teleostei</taxon>
        <taxon>Neoteleostei</taxon>
        <taxon>Acanthomorphata</taxon>
        <taxon>Ovalentaria</taxon>
        <taxon>Atherinomorphae</taxon>
        <taxon>Cyprinodontiformes</taxon>
        <taxon>Goodeidae</taxon>
        <taxon>Ameca</taxon>
    </lineage>
</organism>
<proteinExistence type="predicted"/>
<evidence type="ECO:0000313" key="2">
    <source>
        <dbReference type="Proteomes" id="UP001469553"/>
    </source>
</evidence>
<dbReference type="Proteomes" id="UP001469553">
    <property type="component" value="Unassembled WGS sequence"/>
</dbReference>
<sequence>MGGSSVLFSGSPVPALSNGALGDCPYGQYQNPSLVLTAESFSVAVSLVFSPGFPPTTCMEGRDDRKMANGVGKHKLLVIGPTEPWSVREKLCLATSVMKSGDQNWVSVSRTIKPFAEQGRPPDWFSQKHCASKYSELLETTEAPKRKRGEKGEVVETVEDVIVRRLTGERIEELKKLIKETRETHRKLKREAELIQAGHLDSKLEELWEDIQL</sequence>
<accession>A0ABV0XGX3</accession>
<protein>
    <submittedName>
        <fullName evidence="1">Bromodomain-containing protein 8</fullName>
    </submittedName>
</protein>
<comment type="caution">
    <text evidence="1">The sequence shown here is derived from an EMBL/GenBank/DDBJ whole genome shotgun (WGS) entry which is preliminary data.</text>
</comment>
<feature type="non-terminal residue" evidence="1">
    <location>
        <position position="213"/>
    </location>
</feature>
<dbReference type="EMBL" id="JAHRIP010002037">
    <property type="protein sequence ID" value="MEQ2280707.1"/>
    <property type="molecule type" value="Genomic_DNA"/>
</dbReference>
<dbReference type="PANTHER" id="PTHR15398">
    <property type="entry name" value="BROMODOMAIN-CONTAINING PROTEIN 8"/>
    <property type="match status" value="1"/>
</dbReference>
<name>A0ABV0XGX3_9TELE</name>
<gene>
    <name evidence="1" type="primary">BRD8</name>
    <name evidence="1" type="ORF">AMECASPLE_022675</name>
</gene>